<gene>
    <name evidence="2" type="ORF">SHKM778_88170</name>
</gene>
<feature type="region of interest" description="Disordered" evidence="1">
    <location>
        <begin position="41"/>
        <end position="62"/>
    </location>
</feature>
<evidence type="ECO:0000256" key="1">
    <source>
        <dbReference type="SAM" id="MobiDB-lite"/>
    </source>
</evidence>
<dbReference type="EMBL" id="AP035768">
    <property type="protein sequence ID" value="BFO22429.1"/>
    <property type="molecule type" value="Genomic_DNA"/>
</dbReference>
<reference evidence="2" key="2">
    <citation type="submission" date="2024-07" db="EMBL/GenBank/DDBJ databases">
        <title>Streptomyces haneummycinica sp. nov., a new antibiotic-producing actinobacterium isolated from marine sediment.</title>
        <authorList>
            <person name="Uemura M."/>
            <person name="Hamada M."/>
            <person name="Hirano S."/>
            <person name="Kobayashi K."/>
            <person name="Ohshiro T."/>
            <person name="Kobayashi T."/>
            <person name="Terahara T."/>
        </authorList>
    </citation>
    <scope>NUCLEOTIDE SEQUENCE</scope>
    <source>
        <strain evidence="2">KM77-8</strain>
    </source>
</reference>
<protein>
    <submittedName>
        <fullName evidence="2">Uncharacterized protein</fullName>
    </submittedName>
</protein>
<organism evidence="2">
    <name type="scientific">Streptomyces haneummycinicus</name>
    <dbReference type="NCBI Taxonomy" id="3074435"/>
    <lineage>
        <taxon>Bacteria</taxon>
        <taxon>Bacillati</taxon>
        <taxon>Actinomycetota</taxon>
        <taxon>Actinomycetes</taxon>
        <taxon>Kitasatosporales</taxon>
        <taxon>Streptomycetaceae</taxon>
        <taxon>Streptomyces</taxon>
    </lineage>
</organism>
<name>A0AAT9HZP4_9ACTN</name>
<accession>A0AAT9HZP4</accession>
<dbReference type="AlphaFoldDB" id="A0AAT9HZP4"/>
<proteinExistence type="predicted"/>
<evidence type="ECO:0000313" key="2">
    <source>
        <dbReference type="EMBL" id="BFO22429.1"/>
    </source>
</evidence>
<sequence length="62" mass="6745">MRLGQELFALFAGQGHDGFLLRLGGAGRFAAARQYGPYGTVFPQDGDGRRPTGVNHRLPDRT</sequence>
<reference evidence="2" key="1">
    <citation type="submission" date="2024-06" db="EMBL/GenBank/DDBJ databases">
        <authorList>
            <consortium name="consrtm"/>
            <person name="Uemura M."/>
            <person name="Terahara T."/>
        </authorList>
    </citation>
    <scope>NUCLEOTIDE SEQUENCE</scope>
    <source>
        <strain evidence="2">KM77-8</strain>
    </source>
</reference>